<reference evidence="5 6" key="1">
    <citation type="journal article" date="2011" name="BMC Genomics">
        <title>Comparative genome analysis and genome-guided physiological analysis of Roseobacter litoralis.</title>
        <authorList>
            <person name="Kalhoefer D."/>
            <person name="Thole S."/>
            <person name="Voget S."/>
            <person name="Lehmann R."/>
            <person name="Liesegang H."/>
            <person name="Wollher A."/>
            <person name="Daniel R."/>
            <person name="Simon M."/>
            <person name="Brinkhoff T."/>
        </authorList>
    </citation>
    <scope>NUCLEOTIDE SEQUENCE [LARGE SCALE GENOMIC DNA]</scope>
    <source>
        <strain evidence="6">ATCC 49566 / DSM 6996 / JCM 21268 / NBRC 15278 / OCh 149</strain>
    </source>
</reference>
<keyword evidence="1" id="KW-0805">Transcription regulation</keyword>
<keyword evidence="2" id="KW-0238">DNA-binding</keyword>
<proteinExistence type="predicted"/>
<dbReference type="AlphaFoldDB" id="F7ZLQ1"/>
<gene>
    <name evidence="5" type="ordered locus">RLO149_c021260</name>
</gene>
<keyword evidence="3" id="KW-0804">Transcription</keyword>
<organism evidence="5 6">
    <name type="scientific">Roseobacter litoralis (strain ATCC 49566 / DSM 6996 / JCM 21268 / NBRC 15278 / OCh 149)</name>
    <dbReference type="NCBI Taxonomy" id="391595"/>
    <lineage>
        <taxon>Bacteria</taxon>
        <taxon>Pseudomonadati</taxon>
        <taxon>Pseudomonadota</taxon>
        <taxon>Alphaproteobacteria</taxon>
        <taxon>Rhodobacterales</taxon>
        <taxon>Roseobacteraceae</taxon>
        <taxon>Roseobacter</taxon>
    </lineage>
</organism>
<dbReference type="Pfam" id="PF12833">
    <property type="entry name" value="HTH_18"/>
    <property type="match status" value="1"/>
</dbReference>
<dbReference type="PROSITE" id="PS01124">
    <property type="entry name" value="HTH_ARAC_FAMILY_2"/>
    <property type="match status" value="1"/>
</dbReference>
<dbReference type="SUPFAM" id="SSF46689">
    <property type="entry name" value="Homeodomain-like"/>
    <property type="match status" value="1"/>
</dbReference>
<dbReference type="InterPro" id="IPR009057">
    <property type="entry name" value="Homeodomain-like_sf"/>
</dbReference>
<feature type="domain" description="HTH araC/xylS-type" evidence="4">
    <location>
        <begin position="1"/>
        <end position="61"/>
    </location>
</feature>
<dbReference type="eggNOG" id="COG2207">
    <property type="taxonomic scope" value="Bacteria"/>
</dbReference>
<dbReference type="GO" id="GO:0043565">
    <property type="term" value="F:sequence-specific DNA binding"/>
    <property type="evidence" value="ECO:0007669"/>
    <property type="project" value="InterPro"/>
</dbReference>
<evidence type="ECO:0000256" key="3">
    <source>
        <dbReference type="ARBA" id="ARBA00023163"/>
    </source>
</evidence>
<dbReference type="Gene3D" id="1.10.10.60">
    <property type="entry name" value="Homeodomain-like"/>
    <property type="match status" value="1"/>
</dbReference>
<dbReference type="GO" id="GO:0003700">
    <property type="term" value="F:DNA-binding transcription factor activity"/>
    <property type="evidence" value="ECO:0007669"/>
    <property type="project" value="InterPro"/>
</dbReference>
<dbReference type="Proteomes" id="UP000001353">
    <property type="component" value="Chromosome"/>
</dbReference>
<dbReference type="EMBL" id="CP002623">
    <property type="protein sequence ID" value="AEI94102.1"/>
    <property type="molecule type" value="Genomic_DNA"/>
</dbReference>
<dbReference type="KEGG" id="rli:RLO149_c021260"/>
<keyword evidence="6" id="KW-1185">Reference proteome</keyword>
<evidence type="ECO:0000313" key="5">
    <source>
        <dbReference type="EMBL" id="AEI94102.1"/>
    </source>
</evidence>
<evidence type="ECO:0000256" key="2">
    <source>
        <dbReference type="ARBA" id="ARBA00023125"/>
    </source>
</evidence>
<dbReference type="InterPro" id="IPR018060">
    <property type="entry name" value="HTH_AraC"/>
</dbReference>
<accession>F7ZLQ1</accession>
<name>F7ZLQ1_ROSLO</name>
<protein>
    <submittedName>
        <fullName evidence="5">HTH-type transcriptional regulator-like protein</fullName>
    </submittedName>
</protein>
<dbReference type="PANTHER" id="PTHR46796">
    <property type="entry name" value="HTH-TYPE TRANSCRIPTIONAL ACTIVATOR RHAS-RELATED"/>
    <property type="match status" value="1"/>
</dbReference>
<evidence type="ECO:0000259" key="4">
    <source>
        <dbReference type="PROSITE" id="PS01124"/>
    </source>
</evidence>
<evidence type="ECO:0000256" key="1">
    <source>
        <dbReference type="ARBA" id="ARBA00023015"/>
    </source>
</evidence>
<dbReference type="STRING" id="391595.RLO149_c021260"/>
<sequence length="96" mass="10740">MGRSPHQYVVERRLADAKRRLSQSDKPLAVIAHVSGFSSKNHMTDTFKKILDVTPGVVRKNSNQSKTARVGDDFYQDLAHGGDQRVVWFVLVVFGA</sequence>
<dbReference type="OrthoDB" id="9805730at2"/>
<dbReference type="InterPro" id="IPR050204">
    <property type="entry name" value="AraC_XylS_family_regulators"/>
</dbReference>
<evidence type="ECO:0000313" key="6">
    <source>
        <dbReference type="Proteomes" id="UP000001353"/>
    </source>
</evidence>
<dbReference type="HOGENOM" id="CLU_2357948_0_0_5"/>
<dbReference type="SMART" id="SM00342">
    <property type="entry name" value="HTH_ARAC"/>
    <property type="match status" value="1"/>
</dbReference>